<feature type="chain" id="PRO_5002512932" evidence="11">
    <location>
        <begin position="23"/>
        <end position="812"/>
    </location>
</feature>
<dbReference type="OrthoDB" id="607931at2"/>
<keyword evidence="3" id="KW-0813">Transport</keyword>
<dbReference type="InterPro" id="IPR039426">
    <property type="entry name" value="TonB-dep_rcpt-like"/>
</dbReference>
<dbReference type="STRING" id="927083.DB32_007065"/>
<dbReference type="EMBL" id="CP011125">
    <property type="protein sequence ID" value="AKF09916.1"/>
    <property type="molecule type" value="Genomic_DNA"/>
</dbReference>
<evidence type="ECO:0000259" key="12">
    <source>
        <dbReference type="Pfam" id="PF03544"/>
    </source>
</evidence>
<dbReference type="Gene3D" id="2.40.170.20">
    <property type="entry name" value="TonB-dependent receptor, beta-barrel domain"/>
    <property type="match status" value="1"/>
</dbReference>
<dbReference type="Proteomes" id="UP000034883">
    <property type="component" value="Chromosome"/>
</dbReference>
<dbReference type="GO" id="GO:0015344">
    <property type="term" value="F:siderophore uptake transmembrane transporter activity"/>
    <property type="evidence" value="ECO:0007669"/>
    <property type="project" value="TreeGrafter"/>
</dbReference>
<evidence type="ECO:0000256" key="3">
    <source>
        <dbReference type="ARBA" id="ARBA00022448"/>
    </source>
</evidence>
<dbReference type="NCBIfam" id="TIGR01352">
    <property type="entry name" value="tonB_Cterm"/>
    <property type="match status" value="1"/>
</dbReference>
<evidence type="ECO:0000256" key="9">
    <source>
        <dbReference type="ARBA" id="ARBA00023237"/>
    </source>
</evidence>
<gene>
    <name evidence="13" type="ORF">DB32_007065</name>
</gene>
<sequence length="812" mass="88254">MRFASGIVLALAIAIAPTVARAQEIGPGTPQEAPRPALTPPRLIESPPVELPEGAEPLPPEASVELLITIAADGSVGDAQIATPLREDVDALVLEAARGMRFEPATRDGQPIPARIRFRYRISVPEPAPPPAPVETPTPPAEETPTPEGETTPPPEGEDTEIVPPPEETPTFGARATVDRPEPGATTRITLTGAELSTVPGTFGEPLRVVASLPGVSRSPFGIGFYVVRGANFNNTGFMIDGFPVPILYHFGFGPAVIANDYVERLRFYPGNYPVAYGRFSGGLIAVDTTQPVPREIRAELSLDALRAAVVLAMPWDGGRGSVSLAFRRSYYELLLPLFIDGLSLQYTDYQLRAQYRFDRGFSASVFLFGSEDTLDQTGAIGGGATSAGSNTAITINFQRIIARFVWRIGEGSTVTLSGTVGRDGQFFGSANVGEARQRFELETFNTGLRLDIALNVAPWLGFNTGLDLAGSTTQVDVTAPAPSGLGEYPRPVFDPQLIRLTSTAARGTPGAYAEGVLRFDPVEVSLGVRMDVLRYGSVTTVAPDPRVVARWRVLPEWLLKAGSGLFTQPPIAVQTISTGGNPGLGPTRSWQNSVGTEIDLPFDIDVEVNGFYSHMFDLARFTSAVGTGPDGQPRREFFRADQEGRAYGLEVLIRRPVTEGFYAWVSYTLSRSERRRLEGWELFNQDQEHVLNLVASYYVDGWRFGGRFVLASGRPIEDIRGGVYDADANDYDPTFTGTTSRLPIYHQLDLRVDRDFNIDNVIRGTVFLEVLNVYYAENAEGLVYQYDYQRSVPLPGVPILGTLGIRAAYDP</sequence>
<feature type="domain" description="TonB C-terminal" evidence="12">
    <location>
        <begin position="52"/>
        <end position="122"/>
    </location>
</feature>
<evidence type="ECO:0000256" key="2">
    <source>
        <dbReference type="ARBA" id="ARBA00004571"/>
    </source>
</evidence>
<evidence type="ECO:0000256" key="7">
    <source>
        <dbReference type="ARBA" id="ARBA00022989"/>
    </source>
</evidence>
<protein>
    <submittedName>
        <fullName evidence="13">TonB family protein / TonB-dependent receptor</fullName>
    </submittedName>
</protein>
<accession>A0A0F6YM59</accession>
<keyword evidence="13" id="KW-0675">Receptor</keyword>
<evidence type="ECO:0000256" key="8">
    <source>
        <dbReference type="ARBA" id="ARBA00023136"/>
    </source>
</evidence>
<evidence type="ECO:0000256" key="10">
    <source>
        <dbReference type="SAM" id="MobiDB-lite"/>
    </source>
</evidence>
<keyword evidence="4" id="KW-1134">Transmembrane beta strand</keyword>
<dbReference type="Pfam" id="PF03544">
    <property type="entry name" value="TonB_C"/>
    <property type="match status" value="1"/>
</dbReference>
<dbReference type="SUPFAM" id="SSF74653">
    <property type="entry name" value="TolA/TonB C-terminal domain"/>
    <property type="match status" value="1"/>
</dbReference>
<evidence type="ECO:0000256" key="6">
    <source>
        <dbReference type="ARBA" id="ARBA00022729"/>
    </source>
</evidence>
<dbReference type="RefSeq" id="WP_053236921.1">
    <property type="nucleotide sequence ID" value="NZ_CP011125.1"/>
</dbReference>
<evidence type="ECO:0000313" key="14">
    <source>
        <dbReference type="Proteomes" id="UP000034883"/>
    </source>
</evidence>
<dbReference type="Gene3D" id="3.30.1150.10">
    <property type="match status" value="1"/>
</dbReference>
<feature type="region of interest" description="Disordered" evidence="10">
    <location>
        <begin position="25"/>
        <end position="58"/>
    </location>
</feature>
<keyword evidence="5" id="KW-0812">Transmembrane</keyword>
<dbReference type="InterPro" id="IPR037682">
    <property type="entry name" value="TonB_C"/>
</dbReference>
<dbReference type="PANTHER" id="PTHR30069">
    <property type="entry name" value="TONB-DEPENDENT OUTER MEMBRANE RECEPTOR"/>
    <property type="match status" value="1"/>
</dbReference>
<keyword evidence="8" id="KW-0472">Membrane</keyword>
<organism evidence="13 14">
    <name type="scientific">Sandaracinus amylolyticus</name>
    <dbReference type="NCBI Taxonomy" id="927083"/>
    <lineage>
        <taxon>Bacteria</taxon>
        <taxon>Pseudomonadati</taxon>
        <taxon>Myxococcota</taxon>
        <taxon>Polyangia</taxon>
        <taxon>Polyangiales</taxon>
        <taxon>Sandaracinaceae</taxon>
        <taxon>Sandaracinus</taxon>
    </lineage>
</organism>
<reference evidence="13 14" key="1">
    <citation type="submission" date="2015-03" db="EMBL/GenBank/DDBJ databases">
        <title>Genome assembly of Sandaracinus amylolyticus DSM 53668.</title>
        <authorList>
            <person name="Sharma G."/>
            <person name="Subramanian S."/>
        </authorList>
    </citation>
    <scope>NUCLEOTIDE SEQUENCE [LARGE SCALE GENOMIC DNA]</scope>
    <source>
        <strain evidence="13 14">DSM 53668</strain>
    </source>
</reference>
<dbReference type="KEGG" id="samy:DB32_007065"/>
<feature type="signal peptide" evidence="11">
    <location>
        <begin position="1"/>
        <end position="22"/>
    </location>
</feature>
<dbReference type="PANTHER" id="PTHR30069:SF29">
    <property type="entry name" value="HEMOGLOBIN AND HEMOGLOBIN-HAPTOGLOBIN-BINDING PROTEIN 1-RELATED"/>
    <property type="match status" value="1"/>
</dbReference>
<keyword evidence="9" id="KW-0998">Cell outer membrane</keyword>
<name>A0A0F6YM59_9BACT</name>
<feature type="compositionally biased region" description="Pro residues" evidence="10">
    <location>
        <begin position="126"/>
        <end position="142"/>
    </location>
</feature>
<proteinExistence type="predicted"/>
<dbReference type="InterPro" id="IPR006260">
    <property type="entry name" value="TonB/TolA_C"/>
</dbReference>
<dbReference type="AlphaFoldDB" id="A0A0F6YM59"/>
<keyword evidence="7" id="KW-1133">Transmembrane helix</keyword>
<evidence type="ECO:0000256" key="4">
    <source>
        <dbReference type="ARBA" id="ARBA00022452"/>
    </source>
</evidence>
<evidence type="ECO:0000256" key="11">
    <source>
        <dbReference type="SAM" id="SignalP"/>
    </source>
</evidence>
<keyword evidence="14" id="KW-1185">Reference proteome</keyword>
<dbReference type="SUPFAM" id="SSF56935">
    <property type="entry name" value="Porins"/>
    <property type="match status" value="1"/>
</dbReference>
<evidence type="ECO:0000256" key="5">
    <source>
        <dbReference type="ARBA" id="ARBA00022692"/>
    </source>
</evidence>
<keyword evidence="6 11" id="KW-0732">Signal</keyword>
<feature type="region of interest" description="Disordered" evidence="10">
    <location>
        <begin position="123"/>
        <end position="184"/>
    </location>
</feature>
<comment type="subcellular location">
    <subcellularLocation>
        <location evidence="2">Cell outer membrane</location>
        <topology evidence="2">Multi-pass membrane protein</topology>
    </subcellularLocation>
    <subcellularLocation>
        <location evidence="1">Membrane</location>
        <topology evidence="1">Single-pass membrane protein</topology>
    </subcellularLocation>
</comment>
<dbReference type="InterPro" id="IPR036942">
    <property type="entry name" value="Beta-barrel_TonB_sf"/>
</dbReference>
<feature type="compositionally biased region" description="Low complexity" evidence="10">
    <location>
        <begin position="47"/>
        <end position="56"/>
    </location>
</feature>
<evidence type="ECO:0000313" key="13">
    <source>
        <dbReference type="EMBL" id="AKF09916.1"/>
    </source>
</evidence>
<dbReference type="GO" id="GO:0009279">
    <property type="term" value="C:cell outer membrane"/>
    <property type="evidence" value="ECO:0007669"/>
    <property type="project" value="UniProtKB-SubCell"/>
</dbReference>
<dbReference type="GO" id="GO:0044718">
    <property type="term" value="P:siderophore transmembrane transport"/>
    <property type="evidence" value="ECO:0007669"/>
    <property type="project" value="TreeGrafter"/>
</dbReference>
<evidence type="ECO:0000256" key="1">
    <source>
        <dbReference type="ARBA" id="ARBA00004167"/>
    </source>
</evidence>